<evidence type="ECO:0000256" key="9">
    <source>
        <dbReference type="ARBA" id="ARBA00022989"/>
    </source>
</evidence>
<feature type="domain" description="RING-type" evidence="14">
    <location>
        <begin position="121"/>
        <end position="163"/>
    </location>
</feature>
<comment type="similarity">
    <text evidence="11">Belongs to the RING-type zinc finger family. ATL subfamily.</text>
</comment>
<dbReference type="PROSITE" id="PS50089">
    <property type="entry name" value="ZF_RING_2"/>
    <property type="match status" value="1"/>
</dbReference>
<proteinExistence type="inferred from homology"/>
<comment type="caution">
    <text evidence="15">The sequence shown here is derived from an EMBL/GenBank/DDBJ whole genome shotgun (WGS) entry which is preliminary data.</text>
</comment>
<dbReference type="InterPro" id="IPR013083">
    <property type="entry name" value="Znf_RING/FYVE/PHD"/>
</dbReference>
<dbReference type="GO" id="GO:0016567">
    <property type="term" value="P:protein ubiquitination"/>
    <property type="evidence" value="ECO:0007669"/>
    <property type="project" value="InterPro"/>
</dbReference>
<keyword evidence="9 13" id="KW-1133">Transmembrane helix</keyword>
<dbReference type="SUPFAM" id="SSF57850">
    <property type="entry name" value="RING/U-box"/>
    <property type="match status" value="1"/>
</dbReference>
<keyword evidence="4" id="KW-0808">Transferase</keyword>
<evidence type="ECO:0000256" key="4">
    <source>
        <dbReference type="ARBA" id="ARBA00022679"/>
    </source>
</evidence>
<keyword evidence="10 13" id="KW-0472">Membrane</keyword>
<evidence type="ECO:0000256" key="10">
    <source>
        <dbReference type="ARBA" id="ARBA00023136"/>
    </source>
</evidence>
<keyword evidence="8" id="KW-0862">Zinc</keyword>
<keyword evidence="16" id="KW-1185">Reference proteome</keyword>
<dbReference type="PANTHER" id="PTHR46905:SF16">
    <property type="entry name" value="RING-TYPE E3 UBIQUITIN TRANSFERASE"/>
    <property type="match status" value="1"/>
</dbReference>
<evidence type="ECO:0000256" key="11">
    <source>
        <dbReference type="ARBA" id="ARBA00024209"/>
    </source>
</evidence>
<dbReference type="GO" id="GO:0008270">
    <property type="term" value="F:zinc ion binding"/>
    <property type="evidence" value="ECO:0007669"/>
    <property type="project" value="UniProtKB-KW"/>
</dbReference>
<name>A0AAV5KKR0_9ROSI</name>
<dbReference type="InterPro" id="IPR001841">
    <property type="entry name" value="Znf_RING"/>
</dbReference>
<keyword evidence="7" id="KW-0833">Ubl conjugation pathway</keyword>
<reference evidence="15 16" key="1">
    <citation type="journal article" date="2021" name="Commun. Biol.">
        <title>The genome of Shorea leprosula (Dipterocarpaceae) highlights the ecological relevance of drought in aseasonal tropical rainforests.</title>
        <authorList>
            <person name="Ng K.K.S."/>
            <person name="Kobayashi M.J."/>
            <person name="Fawcett J.A."/>
            <person name="Hatakeyama M."/>
            <person name="Paape T."/>
            <person name="Ng C.H."/>
            <person name="Ang C.C."/>
            <person name="Tnah L.H."/>
            <person name="Lee C.T."/>
            <person name="Nishiyama T."/>
            <person name="Sese J."/>
            <person name="O'Brien M.J."/>
            <person name="Copetti D."/>
            <person name="Mohd Noor M.I."/>
            <person name="Ong R.C."/>
            <person name="Putra M."/>
            <person name="Sireger I.Z."/>
            <person name="Indrioko S."/>
            <person name="Kosugi Y."/>
            <person name="Izuno A."/>
            <person name="Isagi Y."/>
            <person name="Lee S.L."/>
            <person name="Shimizu K.K."/>
        </authorList>
    </citation>
    <scope>NUCLEOTIDE SEQUENCE [LARGE SCALE GENOMIC DNA]</scope>
    <source>
        <strain evidence="15">214</strain>
    </source>
</reference>
<dbReference type="AlphaFoldDB" id="A0AAV5KKR0"/>
<dbReference type="GO" id="GO:0016020">
    <property type="term" value="C:membrane"/>
    <property type="evidence" value="ECO:0007669"/>
    <property type="project" value="UniProtKB-SubCell"/>
</dbReference>
<comment type="subcellular location">
    <subcellularLocation>
        <location evidence="2">Membrane</location>
        <topology evidence="2">Single-pass membrane protein</topology>
    </subcellularLocation>
</comment>
<sequence>MYTIDFHGTFHSRKLLLYNHLPLTLSPPPTAAPPPSTENILDNNVLLILAVTLCGLISSLGINFMLRCALRGANSLVSESGGNPTAQPAKRGIKEKALKTFPVVNYSAEMNEELPGLDSECVICLSEFEAGESLRMLPKCNHGFHVGCIDKWLKSHSSCPKCRRCLIETCQKIVGTAPDSSP</sequence>
<evidence type="ECO:0000256" key="7">
    <source>
        <dbReference type="ARBA" id="ARBA00022786"/>
    </source>
</evidence>
<evidence type="ECO:0000256" key="13">
    <source>
        <dbReference type="SAM" id="Phobius"/>
    </source>
</evidence>
<evidence type="ECO:0000256" key="6">
    <source>
        <dbReference type="ARBA" id="ARBA00022723"/>
    </source>
</evidence>
<dbReference type="CDD" id="cd16461">
    <property type="entry name" value="RING-H2_EL5-like"/>
    <property type="match status" value="1"/>
</dbReference>
<evidence type="ECO:0000256" key="3">
    <source>
        <dbReference type="ARBA" id="ARBA00012483"/>
    </source>
</evidence>
<dbReference type="Pfam" id="PF13639">
    <property type="entry name" value="zf-RING_2"/>
    <property type="match status" value="1"/>
</dbReference>
<evidence type="ECO:0000256" key="5">
    <source>
        <dbReference type="ARBA" id="ARBA00022692"/>
    </source>
</evidence>
<dbReference type="EC" id="2.3.2.27" evidence="3"/>
<dbReference type="InterPro" id="IPR044602">
    <property type="entry name" value="ATL10/ATL72-79-like"/>
</dbReference>
<dbReference type="Proteomes" id="UP001054252">
    <property type="component" value="Unassembled WGS sequence"/>
</dbReference>
<organism evidence="15 16">
    <name type="scientific">Rubroshorea leprosula</name>
    <dbReference type="NCBI Taxonomy" id="152421"/>
    <lineage>
        <taxon>Eukaryota</taxon>
        <taxon>Viridiplantae</taxon>
        <taxon>Streptophyta</taxon>
        <taxon>Embryophyta</taxon>
        <taxon>Tracheophyta</taxon>
        <taxon>Spermatophyta</taxon>
        <taxon>Magnoliopsida</taxon>
        <taxon>eudicotyledons</taxon>
        <taxon>Gunneridae</taxon>
        <taxon>Pentapetalae</taxon>
        <taxon>rosids</taxon>
        <taxon>malvids</taxon>
        <taxon>Malvales</taxon>
        <taxon>Dipterocarpaceae</taxon>
        <taxon>Rubroshorea</taxon>
    </lineage>
</organism>
<evidence type="ECO:0000313" key="15">
    <source>
        <dbReference type="EMBL" id="GKV25203.1"/>
    </source>
</evidence>
<evidence type="ECO:0000256" key="1">
    <source>
        <dbReference type="ARBA" id="ARBA00000900"/>
    </source>
</evidence>
<evidence type="ECO:0000259" key="14">
    <source>
        <dbReference type="PROSITE" id="PS50089"/>
    </source>
</evidence>
<keyword evidence="6" id="KW-0479">Metal-binding</keyword>
<keyword evidence="12" id="KW-0863">Zinc-finger</keyword>
<dbReference type="PANTHER" id="PTHR46905">
    <property type="entry name" value="RING-H2 FINGER PROTEIN ATL78"/>
    <property type="match status" value="1"/>
</dbReference>
<gene>
    <name evidence="15" type="ORF">SLEP1_g34674</name>
</gene>
<dbReference type="Gene3D" id="3.30.40.10">
    <property type="entry name" value="Zinc/RING finger domain, C3HC4 (zinc finger)"/>
    <property type="match status" value="1"/>
</dbReference>
<keyword evidence="5 13" id="KW-0812">Transmembrane</keyword>
<comment type="catalytic activity">
    <reaction evidence="1">
        <text>S-ubiquitinyl-[E2 ubiquitin-conjugating enzyme]-L-cysteine + [acceptor protein]-L-lysine = [E2 ubiquitin-conjugating enzyme]-L-cysteine + N(6)-ubiquitinyl-[acceptor protein]-L-lysine.</text>
        <dbReference type="EC" id="2.3.2.27"/>
    </reaction>
</comment>
<evidence type="ECO:0000313" key="16">
    <source>
        <dbReference type="Proteomes" id="UP001054252"/>
    </source>
</evidence>
<evidence type="ECO:0000256" key="12">
    <source>
        <dbReference type="PROSITE-ProRule" id="PRU00175"/>
    </source>
</evidence>
<dbReference type="FunFam" id="3.30.40.10:FF:000632">
    <property type="entry name" value="RING-H2 finger protein ATL73"/>
    <property type="match status" value="1"/>
</dbReference>
<dbReference type="EMBL" id="BPVZ01000068">
    <property type="protein sequence ID" value="GKV25203.1"/>
    <property type="molecule type" value="Genomic_DNA"/>
</dbReference>
<dbReference type="SMART" id="SM00184">
    <property type="entry name" value="RING"/>
    <property type="match status" value="1"/>
</dbReference>
<feature type="transmembrane region" description="Helical" evidence="13">
    <location>
        <begin position="45"/>
        <end position="66"/>
    </location>
</feature>
<accession>A0AAV5KKR0</accession>
<protein>
    <recommendedName>
        <fullName evidence="3">RING-type E3 ubiquitin transferase</fullName>
        <ecNumber evidence="3">2.3.2.27</ecNumber>
    </recommendedName>
</protein>
<evidence type="ECO:0000256" key="2">
    <source>
        <dbReference type="ARBA" id="ARBA00004167"/>
    </source>
</evidence>
<dbReference type="GO" id="GO:0061630">
    <property type="term" value="F:ubiquitin protein ligase activity"/>
    <property type="evidence" value="ECO:0007669"/>
    <property type="project" value="UniProtKB-EC"/>
</dbReference>
<evidence type="ECO:0000256" key="8">
    <source>
        <dbReference type="ARBA" id="ARBA00022833"/>
    </source>
</evidence>